<name>A0A9E7UFW0_METWO</name>
<organism evidence="2">
    <name type="scientific">Methanothermobacter wolfeii</name>
    <name type="common">Methanobacterium wolfei</name>
    <dbReference type="NCBI Taxonomy" id="145261"/>
    <lineage>
        <taxon>Archaea</taxon>
        <taxon>Methanobacteriati</taxon>
        <taxon>Methanobacteriota</taxon>
        <taxon>Methanomada group</taxon>
        <taxon>Methanobacteria</taxon>
        <taxon>Methanobacteriales</taxon>
        <taxon>Methanobacteriaceae</taxon>
        <taxon>Methanothermobacter</taxon>
    </lineage>
</organism>
<dbReference type="InterPro" id="IPR018975">
    <property type="entry name" value="Pseudomurein-binding_repeat"/>
</dbReference>
<dbReference type="SMART" id="SM00460">
    <property type="entry name" value="TGc"/>
    <property type="match status" value="1"/>
</dbReference>
<dbReference type="Pfam" id="PF01841">
    <property type="entry name" value="Transglut_core"/>
    <property type="match status" value="1"/>
</dbReference>
<dbReference type="RefSeq" id="WP_074359130.1">
    <property type="nucleotide sequence ID" value="NZ_CP104550.1"/>
</dbReference>
<dbReference type="GeneID" id="75106789"/>
<dbReference type="PANTHER" id="PTHR33490:SF3">
    <property type="entry name" value="CONSERVED INTEGRAL MEMBRANE PROTEIN"/>
    <property type="match status" value="1"/>
</dbReference>
<dbReference type="Proteomes" id="UP001065373">
    <property type="component" value="Chromosome"/>
</dbReference>
<dbReference type="InterPro" id="IPR038765">
    <property type="entry name" value="Papain-like_cys_pep_sf"/>
</dbReference>
<dbReference type="PANTHER" id="PTHR33490">
    <property type="entry name" value="BLR5614 PROTEIN-RELATED"/>
    <property type="match status" value="1"/>
</dbReference>
<dbReference type="Gene3D" id="3.10.620.30">
    <property type="match status" value="1"/>
</dbReference>
<evidence type="ECO:0000313" key="2">
    <source>
        <dbReference type="EMBL" id="UXH31099.1"/>
    </source>
</evidence>
<evidence type="ECO:0000259" key="1">
    <source>
        <dbReference type="SMART" id="SM00460"/>
    </source>
</evidence>
<dbReference type="EMBL" id="CP104550">
    <property type="protein sequence ID" value="UXH31099.1"/>
    <property type="molecule type" value="Genomic_DNA"/>
</dbReference>
<sequence>MLKKTTKACLPVILIILILLEGACAVENGSEVLNSSEILEASVRVTSFMEKNQRLPETITVRNSTLDPASYTYALSRALTGSATVKVISPGTPPLNIRRISGTFTRSKCLEIASKLRDFTATHNRCPSTISYNGGTVDFYNTVYLLSKTGAWKYSKGGMPGKVNIKTPIPRVAYRLDSNTVDLRIKSITLKLKRTRKVMDATLRKMKLTGNRNTLLRLQARYRSLNSTFTSLQKQLRYYRDLKNSPWYVPASLRVYLKTTAHCSVTDPNIVYLARELSENTTYATGDSIFRWVRDSIDYSFYYRTRYGATGTLKYRTGNCVDQAHLLVALARTSGIPARYVRGYCKFISGNWYSHVWVQIWIRGRGWVTADTTHTINTLGCVRNWDRNASKVKETLREYSL</sequence>
<feature type="domain" description="Transglutaminase-like" evidence="1">
    <location>
        <begin position="312"/>
        <end position="374"/>
    </location>
</feature>
<dbReference type="Pfam" id="PF09373">
    <property type="entry name" value="PMBR"/>
    <property type="match status" value="1"/>
</dbReference>
<gene>
    <name evidence="2" type="ORF">N5910_06015</name>
</gene>
<dbReference type="InterPro" id="IPR002931">
    <property type="entry name" value="Transglutaminase-like"/>
</dbReference>
<dbReference type="SUPFAM" id="SSF54001">
    <property type="entry name" value="Cysteine proteinases"/>
    <property type="match status" value="1"/>
</dbReference>
<protein>
    <submittedName>
        <fullName evidence="2">Pseudomurein-binding protein</fullName>
    </submittedName>
</protein>
<dbReference type="AlphaFoldDB" id="A0A9E7UFW0"/>
<reference evidence="2" key="1">
    <citation type="submission" date="2022-09" db="EMBL/GenBank/DDBJ databases">
        <title>Characterization of three MwoI isoschizomers from sequenced genome and metagenomes.</title>
        <authorList>
            <person name="Fomenkov A."/>
            <person name="Xu S.Y."/>
            <person name="Roberts R.J."/>
        </authorList>
    </citation>
    <scope>NUCLEOTIDE SEQUENCE</scope>
    <source>
        <strain evidence="2">DSM 2970</strain>
    </source>
</reference>
<dbReference type="KEGG" id="mwo:MWSIV6_1172"/>
<proteinExistence type="predicted"/>
<accession>A0A9E7UFW0</accession>